<accession>A0A841GXH0</accession>
<gene>
    <name evidence="2" type="ORF">HNQ61_002005</name>
</gene>
<sequence>MTRPASLAPRIRTVLLLVVLGAAAGAARWAVQLRPRAESLGVGRAALDADRRRLADTRAELLRRGPEGIAAKNRVLRSEVERREALAPAGSGDAAALEVRERFARLAARYGVHAPSFEAVPAQRLGELEIGGVRIRAAGGYHALGTWITEGLSDGRLLDVGQARLAAVPDSLTATLRAAGAAAGGSPPAAPGAGAPPAPGVPPLPGAQPLDAVVEFVVRWYALQAPGAGASSLEAR</sequence>
<evidence type="ECO:0008006" key="4">
    <source>
        <dbReference type="Google" id="ProtNLM"/>
    </source>
</evidence>
<name>A0A841GXH0_9BACT</name>
<feature type="region of interest" description="Disordered" evidence="1">
    <location>
        <begin position="181"/>
        <end position="204"/>
    </location>
</feature>
<evidence type="ECO:0000313" key="2">
    <source>
        <dbReference type="EMBL" id="MBB6070386.1"/>
    </source>
</evidence>
<comment type="caution">
    <text evidence="2">The sequence shown here is derived from an EMBL/GenBank/DDBJ whole genome shotgun (WGS) entry which is preliminary data.</text>
</comment>
<evidence type="ECO:0000256" key="1">
    <source>
        <dbReference type="SAM" id="MobiDB-lite"/>
    </source>
</evidence>
<dbReference type="Proteomes" id="UP000582837">
    <property type="component" value="Unassembled WGS sequence"/>
</dbReference>
<organism evidence="2 3">
    <name type="scientific">Longimicrobium terrae</name>
    <dbReference type="NCBI Taxonomy" id="1639882"/>
    <lineage>
        <taxon>Bacteria</taxon>
        <taxon>Pseudomonadati</taxon>
        <taxon>Gemmatimonadota</taxon>
        <taxon>Longimicrobiia</taxon>
        <taxon>Longimicrobiales</taxon>
        <taxon>Longimicrobiaceae</taxon>
        <taxon>Longimicrobium</taxon>
    </lineage>
</organism>
<feature type="compositionally biased region" description="Pro residues" evidence="1">
    <location>
        <begin position="188"/>
        <end position="204"/>
    </location>
</feature>
<protein>
    <recommendedName>
        <fullName evidence="4">Type 4a pilus biogenesis protein PilO</fullName>
    </recommendedName>
</protein>
<evidence type="ECO:0000313" key="3">
    <source>
        <dbReference type="Proteomes" id="UP000582837"/>
    </source>
</evidence>
<dbReference type="RefSeq" id="WP_170035771.1">
    <property type="nucleotide sequence ID" value="NZ_JABDTL010000001.1"/>
</dbReference>
<dbReference type="AlphaFoldDB" id="A0A841GXH0"/>
<keyword evidence="3" id="KW-1185">Reference proteome</keyword>
<reference evidence="2 3" key="1">
    <citation type="submission" date="2020-08" db="EMBL/GenBank/DDBJ databases">
        <title>Genomic Encyclopedia of Type Strains, Phase IV (KMG-IV): sequencing the most valuable type-strain genomes for metagenomic binning, comparative biology and taxonomic classification.</title>
        <authorList>
            <person name="Goeker M."/>
        </authorList>
    </citation>
    <scope>NUCLEOTIDE SEQUENCE [LARGE SCALE GENOMIC DNA]</scope>
    <source>
        <strain evidence="2 3">DSM 29007</strain>
    </source>
</reference>
<proteinExistence type="predicted"/>
<dbReference type="EMBL" id="JACHIA010000004">
    <property type="protein sequence ID" value="MBB6070386.1"/>
    <property type="molecule type" value="Genomic_DNA"/>
</dbReference>